<dbReference type="GO" id="GO:0042626">
    <property type="term" value="F:ATPase-coupled transmembrane transporter activity"/>
    <property type="evidence" value="ECO:0007669"/>
    <property type="project" value="TreeGrafter"/>
</dbReference>
<dbReference type="VEuPathDB" id="ToxoDB:EMWEY_00053390"/>
<evidence type="ECO:0000313" key="10">
    <source>
        <dbReference type="Proteomes" id="UP000030763"/>
    </source>
</evidence>
<dbReference type="OMA" id="QHACASE"/>
<evidence type="ECO:0000259" key="8">
    <source>
        <dbReference type="PROSITE" id="PS50893"/>
    </source>
</evidence>
<feature type="non-terminal residue" evidence="9">
    <location>
        <position position="1"/>
    </location>
</feature>
<sequence>AMVAKLTLLSFSVPSLLLFVPLLAFFLLRTAAKLRAAIRSLKRLETIARSPLHCLLAGAVAGGRCLRAFRADCRYYWSCLEALLLYGNISYKNICLQAWLSLRLQLIGATLQLLLLAVFALPLYLWPQQLEKVRGEFAALLALSLYAVSPLVRLLTQTITTFVRLEVQMVAVERVRDYLLVPAEDPHYDVITERPWSQGRDTKGSNASFWFSSYFWRRNSKASSLSLNAKEEEQLPLLQRQQTQGCAACAEENLVAISCARPEPVARGPGSSRHASTAAAAAAAAKLAVYETLLSLGAPSCGHPSVGGRRCSCTDQQQKQQDSSSAPLLFPVAVPLGFQTRGRIEFESVTVAYSAGGMPALKGVSLTVYPGEVVGFVGRTGAGKSTILLALSRMGLDTPLATVDEASALEFRVRRSRRLQSSTAVLGGGDGREHRSRALGSTDSAASGKEQQRQVSVNRFGGGGEGGMQRSSGGAKGISSSSQSVRLSLGQKQLLCLCRAVLREAPVLCLDEANSCMDPSLEKEVLIPVVKRCLRRGSVLLISHRLQHLPAVCHRVGVVGEGQLLELAPPRTLLRDKTSRFHALYSAAKGSTTAHHSSSGSGSTNNSAAP</sequence>
<feature type="domain" description="ABC transporter" evidence="8">
    <location>
        <begin position="344"/>
        <end position="586"/>
    </location>
</feature>
<evidence type="ECO:0000256" key="3">
    <source>
        <dbReference type="ARBA" id="ARBA00022840"/>
    </source>
</evidence>
<dbReference type="InterPro" id="IPR036640">
    <property type="entry name" value="ABC1_TM_sf"/>
</dbReference>
<evidence type="ECO:0000256" key="6">
    <source>
        <dbReference type="SAM" id="MobiDB-lite"/>
    </source>
</evidence>
<gene>
    <name evidence="9" type="ORF">EMWEY_00053390</name>
</gene>
<feature type="transmembrane region" description="Helical" evidence="7">
    <location>
        <begin position="6"/>
        <end position="29"/>
    </location>
</feature>
<reference evidence="9" key="2">
    <citation type="submission" date="2013-10" db="EMBL/GenBank/DDBJ databases">
        <authorList>
            <person name="Aslett M."/>
        </authorList>
    </citation>
    <scope>NUCLEOTIDE SEQUENCE [LARGE SCALE GENOMIC DNA]</scope>
    <source>
        <strain evidence="9">Weybridge</strain>
    </source>
</reference>
<evidence type="ECO:0000256" key="4">
    <source>
        <dbReference type="ARBA" id="ARBA00022989"/>
    </source>
</evidence>
<dbReference type="SUPFAM" id="SSF52540">
    <property type="entry name" value="P-loop containing nucleoside triphosphate hydrolases"/>
    <property type="match status" value="1"/>
</dbReference>
<keyword evidence="4 7" id="KW-1133">Transmembrane helix</keyword>
<dbReference type="GO" id="GO:0016887">
    <property type="term" value="F:ATP hydrolysis activity"/>
    <property type="evidence" value="ECO:0007669"/>
    <property type="project" value="InterPro"/>
</dbReference>
<dbReference type="InterPro" id="IPR050173">
    <property type="entry name" value="ABC_transporter_C-like"/>
</dbReference>
<feature type="region of interest" description="Disordered" evidence="6">
    <location>
        <begin position="422"/>
        <end position="479"/>
    </location>
</feature>
<dbReference type="OrthoDB" id="6500128at2759"/>
<dbReference type="GO" id="GO:0005524">
    <property type="term" value="F:ATP binding"/>
    <property type="evidence" value="ECO:0007669"/>
    <property type="project" value="UniProtKB-KW"/>
</dbReference>
<feature type="transmembrane region" description="Helical" evidence="7">
    <location>
        <begin position="106"/>
        <end position="125"/>
    </location>
</feature>
<protein>
    <submittedName>
        <fullName evidence="9">ABC transporter, putative</fullName>
    </submittedName>
</protein>
<feature type="compositionally biased region" description="Low complexity" evidence="6">
    <location>
        <begin position="468"/>
        <end position="479"/>
    </location>
</feature>
<keyword evidence="5 7" id="KW-0472">Membrane</keyword>
<proteinExistence type="predicted"/>
<dbReference type="InterPro" id="IPR017871">
    <property type="entry name" value="ABC_transporter-like_CS"/>
</dbReference>
<dbReference type="PANTHER" id="PTHR24223:SF330">
    <property type="entry name" value="ATP-BINDING CASSETTE SUB-FAMILY C MEMBER 10"/>
    <property type="match status" value="1"/>
</dbReference>
<dbReference type="RefSeq" id="XP_013335460.1">
    <property type="nucleotide sequence ID" value="XM_013480006.1"/>
</dbReference>
<dbReference type="EMBL" id="HG719854">
    <property type="protein sequence ID" value="CDJ58812.1"/>
    <property type="molecule type" value="Genomic_DNA"/>
</dbReference>
<accession>U6M3K0</accession>
<organism evidence="9 10">
    <name type="scientific">Eimeria maxima</name>
    <name type="common">Coccidian parasite</name>
    <dbReference type="NCBI Taxonomy" id="5804"/>
    <lineage>
        <taxon>Eukaryota</taxon>
        <taxon>Sar</taxon>
        <taxon>Alveolata</taxon>
        <taxon>Apicomplexa</taxon>
        <taxon>Conoidasida</taxon>
        <taxon>Coccidia</taxon>
        <taxon>Eucoccidiorida</taxon>
        <taxon>Eimeriorina</taxon>
        <taxon>Eimeriidae</taxon>
        <taxon>Eimeria</taxon>
    </lineage>
</organism>
<dbReference type="GeneID" id="25339325"/>
<keyword evidence="10" id="KW-1185">Reference proteome</keyword>
<keyword evidence="3" id="KW-0067">ATP-binding</keyword>
<evidence type="ECO:0000256" key="7">
    <source>
        <dbReference type="SAM" id="Phobius"/>
    </source>
</evidence>
<evidence type="ECO:0000256" key="1">
    <source>
        <dbReference type="ARBA" id="ARBA00022692"/>
    </source>
</evidence>
<dbReference type="PROSITE" id="PS00211">
    <property type="entry name" value="ABC_TRANSPORTER_1"/>
    <property type="match status" value="1"/>
</dbReference>
<dbReference type="PROSITE" id="PS50893">
    <property type="entry name" value="ABC_TRANSPORTER_2"/>
    <property type="match status" value="1"/>
</dbReference>
<dbReference type="InterPro" id="IPR027417">
    <property type="entry name" value="P-loop_NTPase"/>
</dbReference>
<dbReference type="SUPFAM" id="SSF90123">
    <property type="entry name" value="ABC transporter transmembrane region"/>
    <property type="match status" value="1"/>
</dbReference>
<dbReference type="InterPro" id="IPR003439">
    <property type="entry name" value="ABC_transporter-like_ATP-bd"/>
</dbReference>
<dbReference type="Gene3D" id="1.20.1560.10">
    <property type="entry name" value="ABC transporter type 1, transmembrane domain"/>
    <property type="match status" value="1"/>
</dbReference>
<dbReference type="Gene3D" id="3.40.50.300">
    <property type="entry name" value="P-loop containing nucleotide triphosphate hydrolases"/>
    <property type="match status" value="1"/>
</dbReference>
<dbReference type="Proteomes" id="UP000030763">
    <property type="component" value="Unassembled WGS sequence"/>
</dbReference>
<evidence type="ECO:0000256" key="5">
    <source>
        <dbReference type="ARBA" id="ARBA00023136"/>
    </source>
</evidence>
<dbReference type="SMART" id="SM00382">
    <property type="entry name" value="AAA"/>
    <property type="match status" value="1"/>
</dbReference>
<dbReference type="AlphaFoldDB" id="U6M3K0"/>
<evidence type="ECO:0000256" key="2">
    <source>
        <dbReference type="ARBA" id="ARBA00022741"/>
    </source>
</evidence>
<name>U6M3K0_EIMMA</name>
<dbReference type="InterPro" id="IPR003593">
    <property type="entry name" value="AAA+_ATPase"/>
</dbReference>
<dbReference type="GO" id="GO:0016020">
    <property type="term" value="C:membrane"/>
    <property type="evidence" value="ECO:0007669"/>
    <property type="project" value="InterPro"/>
</dbReference>
<dbReference type="PANTHER" id="PTHR24223">
    <property type="entry name" value="ATP-BINDING CASSETTE SUB-FAMILY C"/>
    <property type="match status" value="1"/>
</dbReference>
<evidence type="ECO:0000313" key="9">
    <source>
        <dbReference type="EMBL" id="CDJ58812.1"/>
    </source>
</evidence>
<reference evidence="9" key="1">
    <citation type="submission" date="2013-10" db="EMBL/GenBank/DDBJ databases">
        <title>Genomic analysis of the causative agents of coccidiosis in chickens.</title>
        <authorList>
            <person name="Reid A.J."/>
            <person name="Blake D."/>
            <person name="Billington K."/>
            <person name="Browne H."/>
            <person name="Dunn M."/>
            <person name="Hung S."/>
            <person name="Kawahara F."/>
            <person name="Miranda-Saavedra D."/>
            <person name="Mourier T."/>
            <person name="Nagra H."/>
            <person name="Otto T.D."/>
            <person name="Rawlings N."/>
            <person name="Sanchez A."/>
            <person name="Sanders M."/>
            <person name="Subramaniam C."/>
            <person name="Tay Y."/>
            <person name="Dear P."/>
            <person name="Doerig C."/>
            <person name="Gruber A."/>
            <person name="Parkinson J."/>
            <person name="Shirley M."/>
            <person name="Wan K.L."/>
            <person name="Berriman M."/>
            <person name="Tomley F."/>
            <person name="Pain A."/>
        </authorList>
    </citation>
    <scope>NUCLEOTIDE SEQUENCE [LARGE SCALE GENOMIC DNA]</scope>
    <source>
        <strain evidence="9">Weybridge</strain>
    </source>
</reference>
<dbReference type="Pfam" id="PF00005">
    <property type="entry name" value="ABC_tran"/>
    <property type="match status" value="1"/>
</dbReference>
<keyword evidence="1 7" id="KW-0812">Transmembrane</keyword>
<keyword evidence="2" id="KW-0547">Nucleotide-binding</keyword>